<keyword evidence="1" id="KW-1133">Transmembrane helix</keyword>
<feature type="transmembrane region" description="Helical" evidence="1">
    <location>
        <begin position="38"/>
        <end position="61"/>
    </location>
</feature>
<evidence type="ECO:0000313" key="4">
    <source>
        <dbReference type="Proteomes" id="UP000523161"/>
    </source>
</evidence>
<comment type="caution">
    <text evidence="3">The sequence shown here is derived from an EMBL/GenBank/DDBJ whole genome shotgun (WGS) entry which is preliminary data.</text>
</comment>
<dbReference type="EMBL" id="JABSOD010000024">
    <property type="protein sequence ID" value="NRQ44214.1"/>
    <property type="molecule type" value="Genomic_DNA"/>
</dbReference>
<keyword evidence="4" id="KW-1185">Reference proteome</keyword>
<feature type="transmembrane region" description="Helical" evidence="1">
    <location>
        <begin position="6"/>
        <end position="31"/>
    </location>
</feature>
<gene>
    <name evidence="3" type="ORF">HRH59_16855</name>
</gene>
<dbReference type="RefSeq" id="WP_173502447.1">
    <property type="nucleotide sequence ID" value="NZ_JABSOD010000024.1"/>
</dbReference>
<evidence type="ECO:0000259" key="2">
    <source>
        <dbReference type="Pfam" id="PF20598"/>
    </source>
</evidence>
<accession>A0A7Y5AUD3</accession>
<dbReference type="AlphaFoldDB" id="A0A7Y5AUD3"/>
<evidence type="ECO:0000256" key="1">
    <source>
        <dbReference type="SAM" id="Phobius"/>
    </source>
</evidence>
<protein>
    <recommendedName>
        <fullName evidence="2">DUF6795 domain-containing protein</fullName>
    </recommendedName>
</protein>
<sequence>MTLGWTIFACIGTFFLSYVVLAIGFVTAFGLQQHSKLLNYYVVSAWAWLPGSGILAIILAIGNYRSGAAADGYWVLLLPFAALTVYFAGLLLLDKKREYVLSPAVNGRVTQDGLPCRGACVVRTLMHGETRYEDEAVTDEQGRFQFAAKTVISRGWFKSRYRQELYLKTDSDAGLLWYISADSVLSHKSIDILLQQLQCELTNPEVEYELVNFEQPEQPLTAVSRSIFNQPQLVKTITPC</sequence>
<reference evidence="3 4" key="1">
    <citation type="submission" date="2020-06" db="EMBL/GenBank/DDBJ databases">
        <title>Rheinheimera sp. nov., a marine bacterium isolated from coastal.</title>
        <authorList>
            <person name="Yu Q."/>
            <person name="Qi Y."/>
            <person name="Pu J."/>
        </authorList>
    </citation>
    <scope>NUCLEOTIDE SEQUENCE [LARGE SCALE GENOMIC DNA]</scope>
    <source>
        <strain evidence="3 4">YQF-2</strain>
    </source>
</reference>
<proteinExistence type="predicted"/>
<name>A0A7Y5AUD3_9GAMM</name>
<dbReference type="InterPro" id="IPR046474">
    <property type="entry name" value="DUF6795"/>
</dbReference>
<evidence type="ECO:0000313" key="3">
    <source>
        <dbReference type="EMBL" id="NRQ44214.1"/>
    </source>
</evidence>
<organism evidence="3 4">
    <name type="scientific">Rheinheimera lutimaris</name>
    <dbReference type="NCBI Taxonomy" id="2740584"/>
    <lineage>
        <taxon>Bacteria</taxon>
        <taxon>Pseudomonadati</taxon>
        <taxon>Pseudomonadota</taxon>
        <taxon>Gammaproteobacteria</taxon>
        <taxon>Chromatiales</taxon>
        <taxon>Chromatiaceae</taxon>
        <taxon>Rheinheimera</taxon>
    </lineage>
</organism>
<dbReference type="Proteomes" id="UP000523161">
    <property type="component" value="Unassembled WGS sequence"/>
</dbReference>
<keyword evidence="1" id="KW-0812">Transmembrane</keyword>
<keyword evidence="1" id="KW-0472">Membrane</keyword>
<feature type="transmembrane region" description="Helical" evidence="1">
    <location>
        <begin position="73"/>
        <end position="93"/>
    </location>
</feature>
<dbReference type="Pfam" id="PF20598">
    <property type="entry name" value="DUF6795"/>
    <property type="match status" value="1"/>
</dbReference>
<feature type="domain" description="DUF6795" evidence="2">
    <location>
        <begin position="105"/>
        <end position="203"/>
    </location>
</feature>